<dbReference type="eggNOG" id="COG0272">
    <property type="taxonomic scope" value="Bacteria"/>
</dbReference>
<feature type="domain" description="BRCT" evidence="16">
    <location>
        <begin position="592"/>
        <end position="677"/>
    </location>
</feature>
<dbReference type="SUPFAM" id="SSF56091">
    <property type="entry name" value="DNA ligase/mRNA capping enzyme, catalytic domain"/>
    <property type="match status" value="1"/>
</dbReference>
<feature type="binding site" evidence="14">
    <location>
        <position position="434"/>
    </location>
    <ligand>
        <name>Zn(2+)</name>
        <dbReference type="ChEBI" id="CHEBI:29105"/>
    </ligand>
</feature>
<dbReference type="InterPro" id="IPR036420">
    <property type="entry name" value="BRCT_dom_sf"/>
</dbReference>
<dbReference type="NCBIfam" id="TIGR00575">
    <property type="entry name" value="dnlj"/>
    <property type="match status" value="1"/>
</dbReference>
<dbReference type="InterPro" id="IPR004149">
    <property type="entry name" value="Znf_DNAligase_C4"/>
</dbReference>
<evidence type="ECO:0000256" key="6">
    <source>
        <dbReference type="ARBA" id="ARBA00022723"/>
    </source>
</evidence>
<dbReference type="SMART" id="SM00532">
    <property type="entry name" value="LIGANc"/>
    <property type="match status" value="1"/>
</dbReference>
<dbReference type="HOGENOM" id="CLU_007764_2_1_10"/>
<dbReference type="InterPro" id="IPR033136">
    <property type="entry name" value="DNA_ligase_CS"/>
</dbReference>
<dbReference type="CDD" id="cd17748">
    <property type="entry name" value="BRCT_DNA_ligase_like"/>
    <property type="match status" value="1"/>
</dbReference>
<feature type="binding site" evidence="14">
    <location>
        <position position="138"/>
    </location>
    <ligand>
        <name>NAD(+)</name>
        <dbReference type="ChEBI" id="CHEBI:57540"/>
    </ligand>
</feature>
<dbReference type="InterPro" id="IPR013840">
    <property type="entry name" value="DNAligase_N"/>
</dbReference>
<dbReference type="InterPro" id="IPR010994">
    <property type="entry name" value="RuvA_2-like"/>
</dbReference>
<dbReference type="Gene3D" id="3.30.470.30">
    <property type="entry name" value="DNA ligase/mRNA capping enzyme"/>
    <property type="match status" value="1"/>
</dbReference>
<dbReference type="PROSITE" id="PS50172">
    <property type="entry name" value="BRCT"/>
    <property type="match status" value="1"/>
</dbReference>
<comment type="catalytic activity">
    <reaction evidence="12 14 15">
        <text>NAD(+) + (deoxyribonucleotide)n-3'-hydroxyl + 5'-phospho-(deoxyribonucleotide)m = (deoxyribonucleotide)n+m + AMP + beta-nicotinamide D-nucleotide.</text>
        <dbReference type="EC" id="6.5.1.2"/>
    </reaction>
</comment>
<keyword evidence="4 14" id="KW-0436">Ligase</keyword>
<dbReference type="NCBIfam" id="NF005932">
    <property type="entry name" value="PRK07956.1"/>
    <property type="match status" value="1"/>
</dbReference>
<feature type="binding site" evidence="14">
    <location>
        <position position="176"/>
    </location>
    <ligand>
        <name>NAD(+)</name>
        <dbReference type="ChEBI" id="CHEBI:57540"/>
    </ligand>
</feature>
<dbReference type="InterPro" id="IPR041663">
    <property type="entry name" value="DisA/LigA_HHH"/>
</dbReference>
<feature type="binding site" evidence="14">
    <location>
        <begin position="84"/>
        <end position="85"/>
    </location>
    <ligand>
        <name>NAD(+)</name>
        <dbReference type="ChEBI" id="CHEBI:57540"/>
    </ligand>
</feature>
<keyword evidence="8 14" id="KW-0862">Zinc</keyword>
<comment type="similarity">
    <text evidence="13 14">Belongs to the NAD-dependent DNA ligase family. LigA subfamily.</text>
</comment>
<dbReference type="GO" id="GO:0005829">
    <property type="term" value="C:cytosol"/>
    <property type="evidence" value="ECO:0007669"/>
    <property type="project" value="TreeGrafter"/>
</dbReference>
<comment type="cofactor">
    <cofactor evidence="14">
        <name>Mg(2+)</name>
        <dbReference type="ChEBI" id="CHEBI:18420"/>
    </cofactor>
    <cofactor evidence="14">
        <name>Mn(2+)</name>
        <dbReference type="ChEBI" id="CHEBI:29035"/>
    </cofactor>
</comment>
<keyword evidence="5 14" id="KW-0235">DNA replication</keyword>
<keyword evidence="18" id="KW-1185">Reference proteome</keyword>
<evidence type="ECO:0000256" key="3">
    <source>
        <dbReference type="ARBA" id="ARBA00013308"/>
    </source>
</evidence>
<comment type="function">
    <text evidence="1 14">DNA ligase that catalyzes the formation of phosphodiester linkages between 5'-phosphoryl and 3'-hydroxyl groups in double-stranded DNA using NAD as a coenzyme and as the energy source for the reaction. It is essential for DNA replication and repair of damaged DNA.</text>
</comment>
<evidence type="ECO:0000256" key="5">
    <source>
        <dbReference type="ARBA" id="ARBA00022705"/>
    </source>
</evidence>
<dbReference type="CDD" id="cd00114">
    <property type="entry name" value="LIGANc"/>
    <property type="match status" value="1"/>
</dbReference>
<dbReference type="SMART" id="SM00292">
    <property type="entry name" value="BRCT"/>
    <property type="match status" value="1"/>
</dbReference>
<evidence type="ECO:0000313" key="18">
    <source>
        <dbReference type="Proteomes" id="UP000003460"/>
    </source>
</evidence>
<protein>
    <recommendedName>
        <fullName evidence="3 14">DNA ligase</fullName>
        <ecNumber evidence="2 14">6.5.1.2</ecNumber>
    </recommendedName>
    <alternativeName>
        <fullName evidence="14">Polydeoxyribonucleotide synthase [NAD(+)]</fullName>
    </alternativeName>
</protein>
<evidence type="ECO:0000256" key="10">
    <source>
        <dbReference type="ARBA" id="ARBA00023027"/>
    </source>
</evidence>
<evidence type="ECO:0000256" key="8">
    <source>
        <dbReference type="ARBA" id="ARBA00022833"/>
    </source>
</evidence>
<dbReference type="FunFam" id="3.30.470.30:FF:000001">
    <property type="entry name" value="DNA ligase"/>
    <property type="match status" value="1"/>
</dbReference>
<dbReference type="GO" id="GO:0006281">
    <property type="term" value="P:DNA repair"/>
    <property type="evidence" value="ECO:0007669"/>
    <property type="project" value="UniProtKB-KW"/>
</dbReference>
<dbReference type="PANTHER" id="PTHR23389:SF9">
    <property type="entry name" value="DNA LIGASE"/>
    <property type="match status" value="1"/>
</dbReference>
<dbReference type="InterPro" id="IPR012340">
    <property type="entry name" value="NA-bd_OB-fold"/>
</dbReference>
<dbReference type="EMBL" id="ACIJ02000021">
    <property type="protein sequence ID" value="EEX71420.1"/>
    <property type="molecule type" value="Genomic_DNA"/>
</dbReference>
<dbReference type="STRING" id="626522.GCWU000325_01732"/>
<feature type="binding site" evidence="14">
    <location>
        <begin position="35"/>
        <end position="39"/>
    </location>
    <ligand>
        <name>NAD(+)</name>
        <dbReference type="ChEBI" id="CHEBI:57540"/>
    </ligand>
</feature>
<evidence type="ECO:0000256" key="11">
    <source>
        <dbReference type="ARBA" id="ARBA00023204"/>
    </source>
</evidence>
<dbReference type="InterPro" id="IPR013839">
    <property type="entry name" value="DNAligase_adenylation"/>
</dbReference>
<evidence type="ECO:0000256" key="7">
    <source>
        <dbReference type="ARBA" id="ARBA00022763"/>
    </source>
</evidence>
<keyword evidence="14" id="KW-0464">Manganese</keyword>
<dbReference type="SUPFAM" id="SSF52113">
    <property type="entry name" value="BRCT domain"/>
    <property type="match status" value="1"/>
</dbReference>
<dbReference type="FunFam" id="1.10.150.20:FF:000006">
    <property type="entry name" value="DNA ligase"/>
    <property type="match status" value="1"/>
</dbReference>
<dbReference type="PROSITE" id="PS01055">
    <property type="entry name" value="DNA_LIGASE_N1"/>
    <property type="match status" value="1"/>
</dbReference>
<evidence type="ECO:0000256" key="14">
    <source>
        <dbReference type="HAMAP-Rule" id="MF_01588"/>
    </source>
</evidence>
<keyword evidence="11 14" id="KW-0234">DNA repair</keyword>
<feature type="binding site" evidence="14">
    <location>
        <position position="413"/>
    </location>
    <ligand>
        <name>Zn(2+)</name>
        <dbReference type="ChEBI" id="CHEBI:29105"/>
    </ligand>
</feature>
<dbReference type="Pfam" id="PF12826">
    <property type="entry name" value="HHH_2"/>
    <property type="match status" value="1"/>
</dbReference>
<dbReference type="PANTHER" id="PTHR23389">
    <property type="entry name" value="CHROMOSOME TRANSMISSION FIDELITY FACTOR 18"/>
    <property type="match status" value="1"/>
</dbReference>
<organism evidence="17 18">
    <name type="scientific">Alloprevotella tannerae ATCC 51259</name>
    <dbReference type="NCBI Taxonomy" id="626522"/>
    <lineage>
        <taxon>Bacteria</taxon>
        <taxon>Pseudomonadati</taxon>
        <taxon>Bacteroidota</taxon>
        <taxon>Bacteroidia</taxon>
        <taxon>Bacteroidales</taxon>
        <taxon>Prevotellaceae</taxon>
        <taxon>Alloprevotella</taxon>
    </lineage>
</organism>
<name>C9LHG0_9BACT</name>
<keyword evidence="10 14" id="KW-0520">NAD</keyword>
<dbReference type="Gene3D" id="6.20.10.30">
    <property type="match status" value="1"/>
</dbReference>
<evidence type="ECO:0000256" key="4">
    <source>
        <dbReference type="ARBA" id="ARBA00022598"/>
    </source>
</evidence>
<gene>
    <name evidence="14 17" type="primary">ligA</name>
    <name evidence="17" type="ORF">GCWU000325_01732</name>
</gene>
<dbReference type="Gene3D" id="3.40.50.10190">
    <property type="entry name" value="BRCT domain"/>
    <property type="match status" value="1"/>
</dbReference>
<dbReference type="InterPro" id="IPR001357">
    <property type="entry name" value="BRCT_dom"/>
</dbReference>
<keyword evidence="6 14" id="KW-0479">Metal-binding</keyword>
<dbReference type="Pfam" id="PF00533">
    <property type="entry name" value="BRCT"/>
    <property type="match status" value="1"/>
</dbReference>
<dbReference type="GO" id="GO:0003911">
    <property type="term" value="F:DNA ligase (NAD+) activity"/>
    <property type="evidence" value="ECO:0007669"/>
    <property type="project" value="UniProtKB-UniRule"/>
</dbReference>
<evidence type="ECO:0000256" key="12">
    <source>
        <dbReference type="ARBA" id="ARBA00034005"/>
    </source>
</evidence>
<evidence type="ECO:0000256" key="1">
    <source>
        <dbReference type="ARBA" id="ARBA00004067"/>
    </source>
</evidence>
<dbReference type="PROSITE" id="PS01056">
    <property type="entry name" value="DNA_LIGASE_N2"/>
    <property type="match status" value="1"/>
</dbReference>
<dbReference type="GO" id="GO:0006260">
    <property type="term" value="P:DNA replication"/>
    <property type="evidence" value="ECO:0007669"/>
    <property type="project" value="UniProtKB-KW"/>
</dbReference>
<dbReference type="AlphaFoldDB" id="C9LHG0"/>
<evidence type="ECO:0000256" key="13">
    <source>
        <dbReference type="ARBA" id="ARBA00060881"/>
    </source>
</evidence>
<proteinExistence type="inferred from homology"/>
<dbReference type="PIRSF" id="PIRSF001604">
    <property type="entry name" value="LigA"/>
    <property type="match status" value="1"/>
</dbReference>
<feature type="binding site" evidence="14">
    <location>
        <position position="410"/>
    </location>
    <ligand>
        <name>Zn(2+)</name>
        <dbReference type="ChEBI" id="CHEBI:29105"/>
    </ligand>
</feature>
<feature type="active site" description="N6-AMP-lysine intermediate" evidence="14">
    <location>
        <position position="117"/>
    </location>
</feature>
<dbReference type="SUPFAM" id="SSF50249">
    <property type="entry name" value="Nucleic acid-binding proteins"/>
    <property type="match status" value="1"/>
</dbReference>
<dbReference type="FunFam" id="1.10.150.20:FF:000007">
    <property type="entry name" value="DNA ligase"/>
    <property type="match status" value="1"/>
</dbReference>
<dbReference type="InterPro" id="IPR004150">
    <property type="entry name" value="NAD_DNA_ligase_OB"/>
</dbReference>
<dbReference type="HAMAP" id="MF_01588">
    <property type="entry name" value="DNA_ligase_A"/>
    <property type="match status" value="1"/>
</dbReference>
<dbReference type="Gene3D" id="1.10.287.610">
    <property type="entry name" value="Helix hairpin bin"/>
    <property type="match status" value="1"/>
</dbReference>
<evidence type="ECO:0000259" key="16">
    <source>
        <dbReference type="PROSITE" id="PS50172"/>
    </source>
</evidence>
<evidence type="ECO:0000256" key="9">
    <source>
        <dbReference type="ARBA" id="ARBA00022842"/>
    </source>
</evidence>
<dbReference type="Gene3D" id="2.40.50.140">
    <property type="entry name" value="Nucleic acid-binding proteins"/>
    <property type="match status" value="1"/>
</dbReference>
<reference evidence="17" key="1">
    <citation type="submission" date="2009-09" db="EMBL/GenBank/DDBJ databases">
        <authorList>
            <person name="Weinstock G."/>
            <person name="Sodergren E."/>
            <person name="Clifton S."/>
            <person name="Fulton L."/>
            <person name="Fulton B."/>
            <person name="Courtney L."/>
            <person name="Fronick C."/>
            <person name="Harrison M."/>
            <person name="Strong C."/>
            <person name="Farmer C."/>
            <person name="Delahaunty K."/>
            <person name="Markovic C."/>
            <person name="Hall O."/>
            <person name="Minx P."/>
            <person name="Tomlinson C."/>
            <person name="Mitreva M."/>
            <person name="Nelson J."/>
            <person name="Hou S."/>
            <person name="Wollam A."/>
            <person name="Pepin K.H."/>
            <person name="Johnson M."/>
            <person name="Bhonagiri V."/>
            <person name="Nash W.E."/>
            <person name="Warren W."/>
            <person name="Chinwalla A."/>
            <person name="Mardis E.R."/>
            <person name="Wilson R.K."/>
        </authorList>
    </citation>
    <scope>NUCLEOTIDE SEQUENCE [LARGE SCALE GENOMIC DNA]</scope>
    <source>
        <strain evidence="17">ATCC 51259</strain>
    </source>
</reference>
<sequence>MIAIMNEKDRIDFLRKELHRHNYNYYVKNNPEILDADFDALMQELADLEQKHPEWADNNSPTVRVGSDLSNDFVQVRHQYPMLSLGNTYDKAEIKEFYDRITGDLKGSAFEICCELKFDGLSISLLYEDGRLIRAVTRGDGSVGDDVTENIKTIKSIPLQLQEGLGWPRRFEVRGEVLMPWASFEKLNTERETNGEPLFANPRNAASGTLKSKNSAVVASRRLDAYLYYVLGEDIPKKSHYENLLMIKKWGFKVSENIHLSKSLDNIYAYIDHWDTERRYLPVATDGIVLKVDNLNQQQQLGSTAKSPRWAIAYKFKAERARTHLLDVIYQVGRTGAVTPVAVMDPVLLAGTTVKRASLHNEDIIQQLDLHYNDFVFVEKAGEIIPQIVGVDKDARNESLGDKVHFITQCPECGTHLIRFPNEAATYCPNDATCPPQIKGRIEHFISRDAMDINSLGPETIDNYYERGLIHDIADLYKLRIEDLAGSDATRLKSARKIIEGIEKSKSTPFDRVLYALGIRFVGKVVAKTLAAYFHSMDALQAATLEELLQVEGVGQTIAENVRQWFMSPTNLQILDRLTVAGLQMTADVSRQVSNRLAGKSIVISGTFTRHSREEYKAIIEENGGKNVGSISKKTDFILAGDNMGPSKRTKAEALGIPLLQEEAFLAMLDEESTTAI</sequence>
<dbReference type="Pfam" id="PF03119">
    <property type="entry name" value="DNA_ligase_ZBD"/>
    <property type="match status" value="1"/>
</dbReference>
<dbReference type="Gene3D" id="1.10.150.20">
    <property type="entry name" value="5' to 3' exonuclease, C-terminal subdomain"/>
    <property type="match status" value="2"/>
</dbReference>
<dbReference type="InterPro" id="IPR001679">
    <property type="entry name" value="DNA_ligase"/>
</dbReference>
<dbReference type="GO" id="GO:0046872">
    <property type="term" value="F:metal ion binding"/>
    <property type="evidence" value="ECO:0007669"/>
    <property type="project" value="UniProtKB-KW"/>
</dbReference>
<feature type="binding site" evidence="14">
    <location>
        <position position="291"/>
    </location>
    <ligand>
        <name>NAD(+)</name>
        <dbReference type="ChEBI" id="CHEBI:57540"/>
    </ligand>
</feature>
<dbReference type="InterPro" id="IPR018239">
    <property type="entry name" value="DNA_ligase_AS"/>
</dbReference>
<dbReference type="Pfam" id="PF03120">
    <property type="entry name" value="OB_DNA_ligase"/>
    <property type="match status" value="1"/>
</dbReference>
<accession>C9LHG0</accession>
<keyword evidence="9 14" id="KW-0460">Magnesium</keyword>
<dbReference type="FunFam" id="2.40.50.140:FF:000012">
    <property type="entry name" value="DNA ligase"/>
    <property type="match status" value="1"/>
</dbReference>
<evidence type="ECO:0000256" key="15">
    <source>
        <dbReference type="RuleBase" id="RU000618"/>
    </source>
</evidence>
<feature type="binding site" evidence="14">
    <location>
        <position position="115"/>
    </location>
    <ligand>
        <name>NAD(+)</name>
        <dbReference type="ChEBI" id="CHEBI:57540"/>
    </ligand>
</feature>
<dbReference type="SUPFAM" id="SSF47781">
    <property type="entry name" value="RuvA domain 2-like"/>
    <property type="match status" value="1"/>
</dbReference>
<comment type="caution">
    <text evidence="17">The sequence shown here is derived from an EMBL/GenBank/DDBJ whole genome shotgun (WGS) entry which is preliminary data.</text>
</comment>
<dbReference type="EC" id="6.5.1.2" evidence="2 14"/>
<evidence type="ECO:0000256" key="2">
    <source>
        <dbReference type="ARBA" id="ARBA00012722"/>
    </source>
</evidence>
<dbReference type="Pfam" id="PF01653">
    <property type="entry name" value="DNA_ligase_aden"/>
    <property type="match status" value="1"/>
</dbReference>
<evidence type="ECO:0000313" key="17">
    <source>
        <dbReference type="EMBL" id="EEX71420.1"/>
    </source>
</evidence>
<keyword evidence="7 14" id="KW-0227">DNA damage</keyword>
<dbReference type="Proteomes" id="UP000003460">
    <property type="component" value="Unassembled WGS sequence"/>
</dbReference>
<feature type="binding site" evidence="14">
    <location>
        <position position="428"/>
    </location>
    <ligand>
        <name>Zn(2+)</name>
        <dbReference type="ChEBI" id="CHEBI:29105"/>
    </ligand>
</feature>
<feature type="binding site" evidence="14">
    <location>
        <position position="315"/>
    </location>
    <ligand>
        <name>NAD(+)</name>
        <dbReference type="ChEBI" id="CHEBI:57540"/>
    </ligand>
</feature>